<dbReference type="InterPro" id="IPR013752">
    <property type="entry name" value="KPA_reductase"/>
</dbReference>
<dbReference type="AlphaFoldDB" id="A0A2T4Z6M7"/>
<comment type="pathway">
    <text evidence="4">Cofactor biosynthesis; (R)-pantothenate biosynthesis; (R)-pantoate from 3-methyl-2-oxobutanoate: step 2/2.</text>
</comment>
<reference evidence="7 8" key="1">
    <citation type="submission" date="2018-04" db="EMBL/GenBank/DDBJ databases">
        <title>Genomic Encyclopedia of Archaeal and Bacterial Type Strains, Phase II (KMG-II): from individual species to whole genera.</title>
        <authorList>
            <person name="Goeker M."/>
        </authorList>
    </citation>
    <scope>NUCLEOTIDE SEQUENCE [LARGE SCALE GENOMIC DNA]</scope>
    <source>
        <strain evidence="7 8">DSM 45169</strain>
    </source>
</reference>
<evidence type="ECO:0000256" key="1">
    <source>
        <dbReference type="ARBA" id="ARBA00007870"/>
    </source>
</evidence>
<dbReference type="EMBL" id="PZZP01000001">
    <property type="protein sequence ID" value="PTM57543.1"/>
    <property type="molecule type" value="Genomic_DNA"/>
</dbReference>
<dbReference type="Proteomes" id="UP000241639">
    <property type="component" value="Unassembled WGS sequence"/>
</dbReference>
<dbReference type="SUPFAM" id="SSF51735">
    <property type="entry name" value="NAD(P)-binding Rossmann-fold domains"/>
    <property type="match status" value="1"/>
</dbReference>
<evidence type="ECO:0000256" key="2">
    <source>
        <dbReference type="ARBA" id="ARBA00022857"/>
    </source>
</evidence>
<evidence type="ECO:0000313" key="7">
    <source>
        <dbReference type="EMBL" id="PTM57543.1"/>
    </source>
</evidence>
<feature type="domain" description="Ketopantoate reductase C-terminal" evidence="6">
    <location>
        <begin position="177"/>
        <end position="300"/>
    </location>
</feature>
<feature type="domain" description="Ketopantoate reductase N-terminal" evidence="5">
    <location>
        <begin position="3"/>
        <end position="148"/>
    </location>
</feature>
<dbReference type="InterPro" id="IPR051402">
    <property type="entry name" value="KPR-Related"/>
</dbReference>
<comment type="function">
    <text evidence="4">Catalyzes the NADPH-dependent reduction of ketopantoate into pantoic acid.</text>
</comment>
<dbReference type="InterPro" id="IPR008927">
    <property type="entry name" value="6-PGluconate_DH-like_C_sf"/>
</dbReference>
<evidence type="ECO:0000259" key="5">
    <source>
        <dbReference type="Pfam" id="PF02558"/>
    </source>
</evidence>
<dbReference type="Pfam" id="PF02558">
    <property type="entry name" value="ApbA"/>
    <property type="match status" value="1"/>
</dbReference>
<dbReference type="GO" id="GO:0008677">
    <property type="term" value="F:2-dehydropantoate 2-reductase activity"/>
    <property type="evidence" value="ECO:0007669"/>
    <property type="project" value="UniProtKB-EC"/>
</dbReference>
<dbReference type="EC" id="1.1.1.169" evidence="4"/>
<dbReference type="InterPro" id="IPR013328">
    <property type="entry name" value="6PGD_dom2"/>
</dbReference>
<gene>
    <name evidence="7" type="ORF">C8J48_0091</name>
</gene>
<keyword evidence="3 4" id="KW-0560">Oxidoreductase</keyword>
<keyword evidence="4" id="KW-0566">Pantothenate biosynthesis</keyword>
<dbReference type="GO" id="GO:0015940">
    <property type="term" value="P:pantothenate biosynthetic process"/>
    <property type="evidence" value="ECO:0007669"/>
    <property type="project" value="UniProtKB-UniPathway"/>
</dbReference>
<organism evidence="7 8">
    <name type="scientific">Desmospora activa DSM 45169</name>
    <dbReference type="NCBI Taxonomy" id="1121389"/>
    <lineage>
        <taxon>Bacteria</taxon>
        <taxon>Bacillati</taxon>
        <taxon>Bacillota</taxon>
        <taxon>Bacilli</taxon>
        <taxon>Bacillales</taxon>
        <taxon>Thermoactinomycetaceae</taxon>
        <taxon>Desmospora</taxon>
    </lineage>
</organism>
<dbReference type="GO" id="GO:0005737">
    <property type="term" value="C:cytoplasm"/>
    <property type="evidence" value="ECO:0007669"/>
    <property type="project" value="TreeGrafter"/>
</dbReference>
<keyword evidence="8" id="KW-1185">Reference proteome</keyword>
<dbReference type="PANTHER" id="PTHR21708">
    <property type="entry name" value="PROBABLE 2-DEHYDROPANTOATE 2-REDUCTASE"/>
    <property type="match status" value="1"/>
</dbReference>
<dbReference type="Gene3D" id="1.10.1040.10">
    <property type="entry name" value="N-(1-d-carboxylethyl)-l-norvaline Dehydrogenase, domain 2"/>
    <property type="match status" value="1"/>
</dbReference>
<dbReference type="RefSeq" id="WP_107724438.1">
    <property type="nucleotide sequence ID" value="NZ_PZZP01000001.1"/>
</dbReference>
<dbReference type="PANTHER" id="PTHR21708:SF26">
    <property type="entry name" value="2-DEHYDROPANTOATE 2-REDUCTASE"/>
    <property type="match status" value="1"/>
</dbReference>
<dbReference type="SUPFAM" id="SSF48179">
    <property type="entry name" value="6-phosphogluconate dehydrogenase C-terminal domain-like"/>
    <property type="match status" value="1"/>
</dbReference>
<dbReference type="FunFam" id="3.40.50.720:FF:000307">
    <property type="entry name" value="2-dehydropantoate 2-reductase"/>
    <property type="match status" value="1"/>
</dbReference>
<dbReference type="InterPro" id="IPR003710">
    <property type="entry name" value="ApbA"/>
</dbReference>
<evidence type="ECO:0000313" key="8">
    <source>
        <dbReference type="Proteomes" id="UP000241639"/>
    </source>
</evidence>
<evidence type="ECO:0000256" key="4">
    <source>
        <dbReference type="RuleBase" id="RU362068"/>
    </source>
</evidence>
<dbReference type="Gene3D" id="3.40.50.720">
    <property type="entry name" value="NAD(P)-binding Rossmann-like Domain"/>
    <property type="match status" value="1"/>
</dbReference>
<dbReference type="OrthoDB" id="9793586at2"/>
<comment type="caution">
    <text evidence="7">The sequence shown here is derived from an EMBL/GenBank/DDBJ whole genome shotgun (WGS) entry which is preliminary data.</text>
</comment>
<keyword evidence="2 4" id="KW-0521">NADP</keyword>
<dbReference type="Pfam" id="PF08546">
    <property type="entry name" value="ApbA_C"/>
    <property type="match status" value="1"/>
</dbReference>
<comment type="catalytic activity">
    <reaction evidence="4">
        <text>(R)-pantoate + NADP(+) = 2-dehydropantoate + NADPH + H(+)</text>
        <dbReference type="Rhea" id="RHEA:16233"/>
        <dbReference type="ChEBI" id="CHEBI:11561"/>
        <dbReference type="ChEBI" id="CHEBI:15378"/>
        <dbReference type="ChEBI" id="CHEBI:15980"/>
        <dbReference type="ChEBI" id="CHEBI:57783"/>
        <dbReference type="ChEBI" id="CHEBI:58349"/>
        <dbReference type="EC" id="1.1.1.169"/>
    </reaction>
</comment>
<accession>A0A2T4Z6M7</accession>
<protein>
    <recommendedName>
        <fullName evidence="4">2-dehydropantoate 2-reductase</fullName>
        <ecNumber evidence="4">1.1.1.169</ecNumber>
    </recommendedName>
    <alternativeName>
        <fullName evidence="4">Ketopantoate reductase</fullName>
    </alternativeName>
</protein>
<dbReference type="UniPathway" id="UPA00028">
    <property type="reaction ID" value="UER00004"/>
</dbReference>
<evidence type="ECO:0000256" key="3">
    <source>
        <dbReference type="ARBA" id="ARBA00023002"/>
    </source>
</evidence>
<dbReference type="InterPro" id="IPR036291">
    <property type="entry name" value="NAD(P)-bd_dom_sf"/>
</dbReference>
<comment type="similarity">
    <text evidence="1 4">Belongs to the ketopantoate reductase family.</text>
</comment>
<sequence length="306" mass="34071">MKVLVVGAGAVGGYFGGRLVEAGRDVSFLVRERRRRELQEQGLGIKSVHGDWHGAVTTLVTGESAPTFDLVLLSVKAYYLEAAIRDLTPYVGDHTLILPLLNGIAHLDRLREAFGEERVVGGLCFIETTLNAQGEVEQYSHRHDLFYGALSPSQQERMAQLDETFVGIRAGVYRSDDILREMWKKYLFIATFSGITSLMGSAIGPIREVRGGLESLRRLLSDIVQAASIREPKMVLQLEEEVRQTLEQLTPSMKSSMLRDMEKGNAVEVDHLHGFLLDLAGPKMDLPLLHAVVARLQGYERERIGE</sequence>
<dbReference type="InterPro" id="IPR013332">
    <property type="entry name" value="KPR_N"/>
</dbReference>
<name>A0A2T4Z6M7_9BACL</name>
<evidence type="ECO:0000259" key="6">
    <source>
        <dbReference type="Pfam" id="PF08546"/>
    </source>
</evidence>
<proteinExistence type="inferred from homology"/>
<dbReference type="NCBIfam" id="TIGR00745">
    <property type="entry name" value="apbA_panE"/>
    <property type="match status" value="1"/>
</dbReference>